<comment type="caution">
    <text evidence="1">The sequence shown here is derived from an EMBL/GenBank/DDBJ whole genome shotgun (WGS) entry which is preliminary data.</text>
</comment>
<dbReference type="AlphaFoldDB" id="A0A644ZWX8"/>
<reference evidence="1" key="1">
    <citation type="submission" date="2019-08" db="EMBL/GenBank/DDBJ databases">
        <authorList>
            <person name="Kucharzyk K."/>
            <person name="Murdoch R.W."/>
            <person name="Higgins S."/>
            <person name="Loffler F."/>
        </authorList>
    </citation>
    <scope>NUCLEOTIDE SEQUENCE</scope>
</reference>
<accession>A0A644ZWX8</accession>
<sequence length="113" mass="11876">MLGNTTEGHIAVLLPILGVQGDIRQQIDRCLEHIEAVVGSGIVEAIGRVTAVHISAERLALGVEAALVGVPWGAVLVHAHKNGVMVFLCSVSGFFTALIDELLFCKKADHVAA</sequence>
<gene>
    <name evidence="1" type="ORF">SDC9_92029</name>
</gene>
<protein>
    <submittedName>
        <fullName evidence="1">Uncharacterized protein</fullName>
    </submittedName>
</protein>
<name>A0A644ZWX8_9ZZZZ</name>
<dbReference type="EMBL" id="VSSQ01010836">
    <property type="protein sequence ID" value="MPM45342.1"/>
    <property type="molecule type" value="Genomic_DNA"/>
</dbReference>
<evidence type="ECO:0000313" key="1">
    <source>
        <dbReference type="EMBL" id="MPM45342.1"/>
    </source>
</evidence>
<organism evidence="1">
    <name type="scientific">bioreactor metagenome</name>
    <dbReference type="NCBI Taxonomy" id="1076179"/>
    <lineage>
        <taxon>unclassified sequences</taxon>
        <taxon>metagenomes</taxon>
        <taxon>ecological metagenomes</taxon>
    </lineage>
</organism>
<proteinExistence type="predicted"/>